<protein>
    <submittedName>
        <fullName evidence="1">Uncharacterized protein</fullName>
    </submittedName>
</protein>
<proteinExistence type="predicted"/>
<dbReference type="InterPro" id="IPR011043">
    <property type="entry name" value="Gal_Oxase/kelch_b-propeller"/>
</dbReference>
<name>A0A2N1PSJ1_9BACT</name>
<dbReference type="EMBL" id="PGXC01000003">
    <property type="protein sequence ID" value="PKK91300.1"/>
    <property type="molecule type" value="Genomic_DNA"/>
</dbReference>
<accession>A0A2N1PSJ1</accession>
<dbReference type="Gene3D" id="2.130.10.10">
    <property type="entry name" value="YVTN repeat-like/Quinoprotein amine dehydrogenase"/>
    <property type="match status" value="1"/>
</dbReference>
<gene>
    <name evidence="1" type="ORF">CVV64_05905</name>
</gene>
<dbReference type="InterPro" id="IPR015943">
    <property type="entry name" value="WD40/YVTN_repeat-like_dom_sf"/>
</dbReference>
<comment type="caution">
    <text evidence="1">The sequence shown here is derived from an EMBL/GenBank/DDBJ whole genome shotgun (WGS) entry which is preliminary data.</text>
</comment>
<dbReference type="AlphaFoldDB" id="A0A2N1PSJ1"/>
<sequence length="403" mass="44551">MLETNMEISVYIYMLTDLISGGKMNSKWKVTISIITLLFFLFMNHSAFCRGHDLYPWMTFYGQEEGLSDNEVTALLPHGEKLMIGTARAGLFSIAPSGNPELIIESESIPGRRINQLGVAGDDLLVLTNSGALICPSGQGERRIIASGRGVQCSQMFRGKLYLGTDSGIMVYDDKLQEIESLKMAAGKRFGRVTSMAVYDGLLYAGTGSKGCFIFDPETEQWDIFNRDNGMMSLSVRCLQSSERYFMIGNTRGFEIYDRVTRNWLRHTKGVAGTGIPVRLASEMVNVIMVDGGTAWFGTEEGLTNYVLDVSGDYKDFVGEAPPENAFMMPKKCPCRLRWNNIGKRTGMSSDAVSSLALFAGDLWVGTKDGGLNRIAGFYVSGDGWNELYKIVNLVGKINKSRE</sequence>
<organism evidence="1 2">
    <name type="scientific">Candidatus Wallbacteria bacterium HGW-Wallbacteria-1</name>
    <dbReference type="NCBI Taxonomy" id="2013854"/>
    <lineage>
        <taxon>Bacteria</taxon>
        <taxon>Candidatus Walliibacteriota</taxon>
    </lineage>
</organism>
<evidence type="ECO:0000313" key="2">
    <source>
        <dbReference type="Proteomes" id="UP000233256"/>
    </source>
</evidence>
<reference evidence="1 2" key="1">
    <citation type="journal article" date="2017" name="ISME J.">
        <title>Potential for microbial H2 and metal transformations associated with novel bacteria and archaea in deep terrestrial subsurface sediments.</title>
        <authorList>
            <person name="Hernsdorf A.W."/>
            <person name="Amano Y."/>
            <person name="Miyakawa K."/>
            <person name="Ise K."/>
            <person name="Suzuki Y."/>
            <person name="Anantharaman K."/>
            <person name="Probst A."/>
            <person name="Burstein D."/>
            <person name="Thomas B.C."/>
            <person name="Banfield J.F."/>
        </authorList>
    </citation>
    <scope>NUCLEOTIDE SEQUENCE [LARGE SCALE GENOMIC DNA]</scope>
    <source>
        <strain evidence="1">HGW-Wallbacteria-1</strain>
    </source>
</reference>
<dbReference type="Proteomes" id="UP000233256">
    <property type="component" value="Unassembled WGS sequence"/>
</dbReference>
<dbReference type="SUPFAM" id="SSF50965">
    <property type="entry name" value="Galactose oxidase, central domain"/>
    <property type="match status" value="1"/>
</dbReference>
<evidence type="ECO:0000313" key="1">
    <source>
        <dbReference type="EMBL" id="PKK91300.1"/>
    </source>
</evidence>